<reference evidence="2" key="1">
    <citation type="journal article" date="2019" name="Int J Environ Res Public Health">
        <title>Characterization of Chromosome-Mediated BlaOXA-894 in Shewanella xiamenensis Isolated from Pig Wastewater.</title>
        <authorList>
            <person name="Zou H."/>
            <person name="Zhou Z."/>
            <person name="Xia H."/>
            <person name="Zhao Q."/>
            <person name="Li X."/>
        </authorList>
    </citation>
    <scope>NUCLEOTIDE SEQUENCE</scope>
    <source>
        <strain evidence="2">2015oxa</strain>
    </source>
</reference>
<evidence type="ECO:0000313" key="3">
    <source>
        <dbReference type="EMBL" id="MDI5833848.1"/>
    </source>
</evidence>
<name>A0A073KMN2_9GAMM</name>
<dbReference type="Pfam" id="PF01882">
    <property type="entry name" value="DUF58"/>
    <property type="match status" value="1"/>
</dbReference>
<dbReference type="AlphaFoldDB" id="A0A073KMN2"/>
<dbReference type="OrthoDB" id="9776116at2"/>
<protein>
    <submittedName>
        <fullName evidence="2">DUF58 domain-containing protein</fullName>
    </submittedName>
</protein>
<evidence type="ECO:0000259" key="1">
    <source>
        <dbReference type="Pfam" id="PF01882"/>
    </source>
</evidence>
<dbReference type="InterPro" id="IPR002881">
    <property type="entry name" value="DUF58"/>
</dbReference>
<dbReference type="EMBL" id="JAOTLW010000028">
    <property type="protein sequence ID" value="MDI5833848.1"/>
    <property type="molecule type" value="Genomic_DNA"/>
</dbReference>
<reference evidence="2" key="2">
    <citation type="submission" date="2019-04" db="EMBL/GenBank/DDBJ databases">
        <authorList>
            <person name="Zou H."/>
        </authorList>
    </citation>
    <scope>NUCLEOTIDE SEQUENCE</scope>
    <source>
        <strain evidence="2">2015oxa</strain>
    </source>
</reference>
<keyword evidence="4" id="KW-1185">Reference proteome</keyword>
<gene>
    <name evidence="2" type="ORF">E2650_03750</name>
    <name evidence="3" type="ORF">ODY93_19870</name>
</gene>
<proteinExistence type="predicted"/>
<evidence type="ECO:0000313" key="4">
    <source>
        <dbReference type="Proteomes" id="UP001159075"/>
    </source>
</evidence>
<dbReference type="Proteomes" id="UP001159075">
    <property type="component" value="Unassembled WGS sequence"/>
</dbReference>
<dbReference type="PANTHER" id="PTHR33608:SF12">
    <property type="entry name" value="DUF58 DOMAIN-CONTAINING PROTEIN"/>
    <property type="match status" value="1"/>
</dbReference>
<dbReference type="Proteomes" id="UP001152518">
    <property type="component" value="Unassembled WGS sequence"/>
</dbReference>
<evidence type="ECO:0000313" key="2">
    <source>
        <dbReference type="EMBL" id="MDG5899037.1"/>
    </source>
</evidence>
<dbReference type="EMBL" id="SUNE01000002">
    <property type="protein sequence ID" value="MDG5899037.1"/>
    <property type="molecule type" value="Genomic_DNA"/>
</dbReference>
<dbReference type="RefSeq" id="WP_037420190.1">
    <property type="nucleotide sequence ID" value="NZ_AP026732.1"/>
</dbReference>
<dbReference type="PANTHER" id="PTHR33608">
    <property type="entry name" value="BLL2464 PROTEIN"/>
    <property type="match status" value="1"/>
</dbReference>
<feature type="domain" description="DUF58" evidence="1">
    <location>
        <begin position="76"/>
        <end position="281"/>
    </location>
</feature>
<accession>A0A073KMN2</accession>
<comment type="caution">
    <text evidence="2">The sequence shown here is derived from an EMBL/GenBank/DDBJ whole genome shotgun (WGS) entry which is preliminary data.</text>
</comment>
<sequence>MNNSALNASLHNDVAQHGLPLNGLPLFADGLHLTEKELLACQTIARAIPERHSRARANLAGHRSSLIKGRGMEFAEVRHYQQGDDVRTIDWRVTARTGQTHTKLFIEERERPILLLLDLSQSLYFGSSLLLQSVQAGHLATTLGWNAINHGDRLGALIACESEHLELKPRSRRQGILQLISGLRRVHEQQLNQLGSHPRDPDHILRACQRLQRIAKPGSLIWIITDGSHFTPQCIAPLTELKRHCDIGAYLITDPLRQGNLNLPKQFSLPVRDGEQDLVLTRHSYQAWLALQHQQQNDFITMMQKLRVHTQFIDAGLPLAEQLALLQ</sequence>
<reference evidence="3 4" key="3">
    <citation type="submission" date="2022-09" db="EMBL/GenBank/DDBJ databases">
        <title>The outer-membrane cytochrome OmcA is essential for infection of Shewanella oneidensis by a zebrafish-associated bacteriophage.</title>
        <authorList>
            <person name="Grenfell A.W."/>
            <person name="Intile P."/>
            <person name="Mcfarlane J."/>
            <person name="Leung D."/>
            <person name="Abdalla K."/>
            <person name="Wold M."/>
            <person name="Kees E."/>
            <person name="Gralnick J."/>
        </authorList>
    </citation>
    <scope>NUCLEOTIDE SEQUENCE [LARGE SCALE GENOMIC DNA]</scope>
    <source>
        <strain evidence="3 4">NF-5</strain>
    </source>
</reference>
<organism evidence="2">
    <name type="scientific">Shewanella xiamenensis</name>
    <dbReference type="NCBI Taxonomy" id="332186"/>
    <lineage>
        <taxon>Bacteria</taxon>
        <taxon>Pseudomonadati</taxon>
        <taxon>Pseudomonadota</taxon>
        <taxon>Gammaproteobacteria</taxon>
        <taxon>Alteromonadales</taxon>
        <taxon>Shewanellaceae</taxon>
        <taxon>Shewanella</taxon>
    </lineage>
</organism>